<evidence type="ECO:0000313" key="1">
    <source>
        <dbReference type="WBParaSite" id="MCU_012145-RA"/>
    </source>
</evidence>
<dbReference type="WBParaSite" id="MCU_012145-RA">
    <property type="protein sequence ID" value="MCU_012145-RA"/>
    <property type="gene ID" value="MCU_012145"/>
</dbReference>
<name>A0A5K3FWQ1_MESCO</name>
<accession>A0A5K3FWQ1</accession>
<reference evidence="1" key="1">
    <citation type="submission" date="2019-11" db="UniProtKB">
        <authorList>
            <consortium name="WormBaseParasite"/>
        </authorList>
    </citation>
    <scope>IDENTIFICATION</scope>
</reference>
<protein>
    <submittedName>
        <fullName evidence="1">Secreted protein</fullName>
    </submittedName>
</protein>
<sequence>MSGALYTAPHSCLSLVSWVSSSQAVGTHKGRGLAEASVVQYVCALVRHHTTNQFGHLVHSHMFHFA</sequence>
<proteinExistence type="predicted"/>
<dbReference type="AlphaFoldDB" id="A0A5K3FWQ1"/>
<organism evidence="1">
    <name type="scientific">Mesocestoides corti</name>
    <name type="common">Flatworm</name>
    <dbReference type="NCBI Taxonomy" id="53468"/>
    <lineage>
        <taxon>Eukaryota</taxon>
        <taxon>Metazoa</taxon>
        <taxon>Spiralia</taxon>
        <taxon>Lophotrochozoa</taxon>
        <taxon>Platyhelminthes</taxon>
        <taxon>Cestoda</taxon>
        <taxon>Eucestoda</taxon>
        <taxon>Cyclophyllidea</taxon>
        <taxon>Mesocestoididae</taxon>
        <taxon>Mesocestoides</taxon>
    </lineage>
</organism>